<evidence type="ECO:0000313" key="2">
    <source>
        <dbReference type="EMBL" id="QBX55529.1"/>
    </source>
</evidence>
<keyword evidence="3" id="KW-1185">Reference proteome</keyword>
<dbReference type="Proteomes" id="UP000294853">
    <property type="component" value="Chromosome"/>
</dbReference>
<dbReference type="InterPro" id="IPR018392">
    <property type="entry name" value="LysM"/>
</dbReference>
<gene>
    <name evidence="2" type="ORF">EXE58_08735</name>
</gene>
<dbReference type="RefSeq" id="WP_135267520.1">
    <property type="nucleotide sequence ID" value="NZ_CP038436.1"/>
</dbReference>
<reference evidence="2 3" key="1">
    <citation type="submission" date="2019-03" db="EMBL/GenBank/DDBJ databases">
        <title>Three New Species of Nocardioides, Nocardioides euryhalodurans sp. nov., Nocardioides seonyuensis sp. nov. and Nocardioides eburneoflavus sp. nov. Iolated from Soil.</title>
        <authorList>
            <person name="Roh S.G."/>
            <person name="Lee C."/>
            <person name="Kim M.-K."/>
            <person name="Kim S.B."/>
        </authorList>
    </citation>
    <scope>NUCLEOTIDE SEQUENCE [LARGE SCALE GENOMIC DNA]</scope>
    <source>
        <strain evidence="2 3">MMS17-SY207-3</strain>
    </source>
</reference>
<dbReference type="KEGG" id="nsn:EXE58_08735"/>
<proteinExistence type="predicted"/>
<dbReference type="SUPFAM" id="SSF54106">
    <property type="entry name" value="LysM domain"/>
    <property type="match status" value="1"/>
</dbReference>
<dbReference type="SMART" id="SM00257">
    <property type="entry name" value="LysM"/>
    <property type="match status" value="1"/>
</dbReference>
<dbReference type="CDD" id="cd00118">
    <property type="entry name" value="LysM"/>
    <property type="match status" value="1"/>
</dbReference>
<dbReference type="EMBL" id="CP038436">
    <property type="protein sequence ID" value="QBX55529.1"/>
    <property type="molecule type" value="Genomic_DNA"/>
</dbReference>
<evidence type="ECO:0000313" key="3">
    <source>
        <dbReference type="Proteomes" id="UP000294853"/>
    </source>
</evidence>
<sequence>MGVITDVRVRQPAKDDLVGRRFLVAGVGNGFEGTIGIRVLDGRGRVLAEDSAQSTGGMAAVGEFSTRVTVSSPPRDGTRLTVQVFGDNPGLPDEGPSPGFNLREVEVIMFADLQGWLLYRVERGDTLTSIVRKVRDYTRTTVAQVVAANPAITDPDEIRVGQRLRIPVKG</sequence>
<organism evidence="2 3">
    <name type="scientific">Nocardioides seonyuensis</name>
    <dbReference type="NCBI Taxonomy" id="2518371"/>
    <lineage>
        <taxon>Bacteria</taxon>
        <taxon>Bacillati</taxon>
        <taxon>Actinomycetota</taxon>
        <taxon>Actinomycetes</taxon>
        <taxon>Propionibacteriales</taxon>
        <taxon>Nocardioidaceae</taxon>
        <taxon>Nocardioides</taxon>
    </lineage>
</organism>
<dbReference type="OrthoDB" id="1404170at2"/>
<dbReference type="Gene3D" id="3.10.350.10">
    <property type="entry name" value="LysM domain"/>
    <property type="match status" value="1"/>
</dbReference>
<feature type="domain" description="LysM" evidence="1">
    <location>
        <begin position="117"/>
        <end position="166"/>
    </location>
</feature>
<dbReference type="InterPro" id="IPR036779">
    <property type="entry name" value="LysM_dom_sf"/>
</dbReference>
<dbReference type="Pfam" id="PF10648">
    <property type="entry name" value="Gmad2"/>
    <property type="match status" value="1"/>
</dbReference>
<protein>
    <submittedName>
        <fullName evidence="2">LysM peptidoglycan-binding domain-containing protein</fullName>
    </submittedName>
</protein>
<dbReference type="AlphaFoldDB" id="A0A4P7IE84"/>
<dbReference type="InterPro" id="IPR018911">
    <property type="entry name" value="Gmad2_Ig-like_dom"/>
</dbReference>
<accession>A0A4P7IE84</accession>
<name>A0A4P7IE84_9ACTN</name>
<dbReference type="PROSITE" id="PS51782">
    <property type="entry name" value="LYSM"/>
    <property type="match status" value="1"/>
</dbReference>
<evidence type="ECO:0000259" key="1">
    <source>
        <dbReference type="PROSITE" id="PS51782"/>
    </source>
</evidence>
<dbReference type="Pfam" id="PF01476">
    <property type="entry name" value="LysM"/>
    <property type="match status" value="1"/>
</dbReference>